<feature type="transmembrane region" description="Helical" evidence="1">
    <location>
        <begin position="164"/>
        <end position="182"/>
    </location>
</feature>
<evidence type="ECO:0008006" key="3">
    <source>
        <dbReference type="Google" id="ProtNLM"/>
    </source>
</evidence>
<dbReference type="AlphaFoldDB" id="A0A6C0AUT9"/>
<accession>A0A6C0AUT9</accession>
<sequence length="550" mass="62321">MSESTKTVVGTRVPFGILQVTAFTIACSLITLSVFGYYMKEIWKKDWEKYRCNILALPFANYVNPKESVAQNFNYCLQKKTHPMVSEYAKKKLNSSAAKTVREAQRTIEQTIKTQKESENIKEDIGGVFGAINILYERLVNIMVYTSHSIQNVFFKINAVVWSIYYYLIAQINTIAITIARFQRMLSVINLLAILITIKFIFISPIAIIMFALIAMVNLIQKSAEKKAYCCFTPDTLIDKPNGNKTKIKDISLGDKIAGGGTVTGFISLLTPDAEVVQLGRNTYVTGDHLLISNNKWQHVADLNLGKNTQIKTTDTLMCLVTSNNIIKSGNITFKDYEEVKEQEVQCKIASIILQSLGSNNIGNILPKYELGERNNCLPGKTRVRMMNGTYQRIDSLQVGSNTSCGKVLGIYKCLAKNIEWFNVNGNIISPRIICKPKPSTITIEKLQKKQAVIPKNIQEWNKAYNVGKYSPISKSDYGYHLILDSRQFELENELFIRDFIETDDDLIQDFITNIVLEDLNKFDDILNNLKIDIKKAPAQYRYKGRSPSF</sequence>
<keyword evidence="1" id="KW-0472">Membrane</keyword>
<evidence type="ECO:0000313" key="2">
    <source>
        <dbReference type="EMBL" id="QHS83584.1"/>
    </source>
</evidence>
<proteinExistence type="predicted"/>
<feature type="transmembrane region" description="Helical" evidence="1">
    <location>
        <begin position="188"/>
        <end position="217"/>
    </location>
</feature>
<keyword evidence="1" id="KW-0812">Transmembrane</keyword>
<keyword evidence="1" id="KW-1133">Transmembrane helix</keyword>
<dbReference type="PROSITE" id="PS50817">
    <property type="entry name" value="INTEIN_N_TER"/>
    <property type="match status" value="1"/>
</dbReference>
<dbReference type="InterPro" id="IPR036844">
    <property type="entry name" value="Hint_dom_sf"/>
</dbReference>
<dbReference type="PROSITE" id="PS51257">
    <property type="entry name" value="PROKAR_LIPOPROTEIN"/>
    <property type="match status" value="1"/>
</dbReference>
<dbReference type="Gene3D" id="2.170.16.10">
    <property type="entry name" value="Hedgehog/Intein (Hint) domain"/>
    <property type="match status" value="1"/>
</dbReference>
<protein>
    <recommendedName>
        <fullName evidence="3">Hedgehog/Intein (Hint) domain-containing protein</fullName>
    </recommendedName>
</protein>
<dbReference type="InterPro" id="IPR006141">
    <property type="entry name" value="Intein_N"/>
</dbReference>
<evidence type="ECO:0000256" key="1">
    <source>
        <dbReference type="SAM" id="Phobius"/>
    </source>
</evidence>
<name>A0A6C0AUT9_9ZZZZ</name>
<reference evidence="2" key="1">
    <citation type="journal article" date="2020" name="Nature">
        <title>Giant virus diversity and host interactions through global metagenomics.</title>
        <authorList>
            <person name="Schulz F."/>
            <person name="Roux S."/>
            <person name="Paez-Espino D."/>
            <person name="Jungbluth S."/>
            <person name="Walsh D.A."/>
            <person name="Denef V.J."/>
            <person name="McMahon K.D."/>
            <person name="Konstantinidis K.T."/>
            <person name="Eloe-Fadrosh E.A."/>
            <person name="Kyrpides N.C."/>
            <person name="Woyke T."/>
        </authorList>
    </citation>
    <scope>NUCLEOTIDE SEQUENCE</scope>
    <source>
        <strain evidence="2">GVMAG-S-ERX555961-36</strain>
    </source>
</reference>
<dbReference type="EMBL" id="MN738760">
    <property type="protein sequence ID" value="QHS83584.1"/>
    <property type="molecule type" value="Genomic_DNA"/>
</dbReference>
<organism evidence="2">
    <name type="scientific">viral metagenome</name>
    <dbReference type="NCBI Taxonomy" id="1070528"/>
    <lineage>
        <taxon>unclassified sequences</taxon>
        <taxon>metagenomes</taxon>
        <taxon>organismal metagenomes</taxon>
    </lineage>
</organism>
<feature type="transmembrane region" description="Helical" evidence="1">
    <location>
        <begin position="20"/>
        <end position="39"/>
    </location>
</feature>
<dbReference type="SUPFAM" id="SSF51294">
    <property type="entry name" value="Hedgehog/intein (Hint) domain"/>
    <property type="match status" value="1"/>
</dbReference>
<dbReference type="GO" id="GO:0016539">
    <property type="term" value="P:intein-mediated protein splicing"/>
    <property type="evidence" value="ECO:0007669"/>
    <property type="project" value="InterPro"/>
</dbReference>